<keyword evidence="1" id="KW-0863">Zinc-finger</keyword>
<feature type="region of interest" description="Disordered" evidence="2">
    <location>
        <begin position="107"/>
        <end position="162"/>
    </location>
</feature>
<evidence type="ECO:0000313" key="5">
    <source>
        <dbReference type="Proteomes" id="UP001152561"/>
    </source>
</evidence>
<reference evidence="5" key="1">
    <citation type="journal article" date="2023" name="Proc. Natl. Acad. Sci. U.S.A.">
        <title>Genomic and structural basis for evolution of tropane alkaloid biosynthesis.</title>
        <authorList>
            <person name="Wanga Y.-J."/>
            <person name="Taina T."/>
            <person name="Yua J.-Y."/>
            <person name="Lia J."/>
            <person name="Xua B."/>
            <person name="Chenc J."/>
            <person name="D'Auriad J.C."/>
            <person name="Huanga J.-P."/>
            <person name="Huanga S.-X."/>
        </authorList>
    </citation>
    <scope>NUCLEOTIDE SEQUENCE [LARGE SCALE GENOMIC DNA]</scope>
    <source>
        <strain evidence="5">cv. KIB-2019</strain>
    </source>
</reference>
<dbReference type="OrthoDB" id="9514740at2759"/>
<dbReference type="EMBL" id="JAJAGQ010000010">
    <property type="protein sequence ID" value="KAJ8551221.1"/>
    <property type="molecule type" value="Genomic_DNA"/>
</dbReference>
<dbReference type="Gene3D" id="3.90.228.10">
    <property type="match status" value="1"/>
</dbReference>
<organism evidence="4 5">
    <name type="scientific">Anisodus acutangulus</name>
    <dbReference type="NCBI Taxonomy" id="402998"/>
    <lineage>
        <taxon>Eukaryota</taxon>
        <taxon>Viridiplantae</taxon>
        <taxon>Streptophyta</taxon>
        <taxon>Embryophyta</taxon>
        <taxon>Tracheophyta</taxon>
        <taxon>Spermatophyta</taxon>
        <taxon>Magnoliopsida</taxon>
        <taxon>eudicotyledons</taxon>
        <taxon>Gunneridae</taxon>
        <taxon>Pentapetalae</taxon>
        <taxon>asterids</taxon>
        <taxon>lamiids</taxon>
        <taxon>Solanales</taxon>
        <taxon>Solanaceae</taxon>
        <taxon>Solanoideae</taxon>
        <taxon>Hyoscyameae</taxon>
        <taxon>Anisodus</taxon>
    </lineage>
</organism>
<protein>
    <recommendedName>
        <fullName evidence="3">C2H2-type domain-containing protein</fullName>
    </recommendedName>
</protein>
<keyword evidence="1" id="KW-0862">Zinc</keyword>
<dbReference type="SUPFAM" id="SSF56399">
    <property type="entry name" value="ADP-ribosylation"/>
    <property type="match status" value="1"/>
</dbReference>
<dbReference type="GO" id="GO:0008270">
    <property type="term" value="F:zinc ion binding"/>
    <property type="evidence" value="ECO:0007669"/>
    <property type="project" value="UniProtKB-KW"/>
</dbReference>
<feature type="region of interest" description="Disordered" evidence="2">
    <location>
        <begin position="1"/>
        <end position="27"/>
    </location>
</feature>
<dbReference type="PROSITE" id="PS00028">
    <property type="entry name" value="ZINC_FINGER_C2H2_1"/>
    <property type="match status" value="1"/>
</dbReference>
<dbReference type="PANTHER" id="PTHR31681">
    <property type="entry name" value="C2H2-LIKE ZINC FINGER PROTEIN"/>
    <property type="match status" value="1"/>
</dbReference>
<evidence type="ECO:0000256" key="1">
    <source>
        <dbReference type="PROSITE-ProRule" id="PRU00042"/>
    </source>
</evidence>
<name>A0A9Q1M6Z7_9SOLA</name>
<feature type="compositionally biased region" description="Polar residues" evidence="2">
    <location>
        <begin position="1"/>
        <end position="11"/>
    </location>
</feature>
<accession>A0A9Q1M6Z7</accession>
<keyword evidence="5" id="KW-1185">Reference proteome</keyword>
<dbReference type="FunFam" id="3.90.228.10:FF:000015">
    <property type="entry name" value="C2H2-like zinc finger protein"/>
    <property type="match status" value="1"/>
</dbReference>
<comment type="caution">
    <text evidence="4">The sequence shown here is derived from an EMBL/GenBank/DDBJ whole genome shotgun (WGS) entry which is preliminary data.</text>
</comment>
<dbReference type="InterPro" id="IPR013087">
    <property type="entry name" value="Znf_C2H2_type"/>
</dbReference>
<dbReference type="Proteomes" id="UP001152561">
    <property type="component" value="Unassembled WGS sequence"/>
</dbReference>
<gene>
    <name evidence="4" type="ORF">K7X08_000591</name>
</gene>
<keyword evidence="1" id="KW-0479">Metal-binding</keyword>
<feature type="region of interest" description="Disordered" evidence="2">
    <location>
        <begin position="46"/>
        <end position="94"/>
    </location>
</feature>
<dbReference type="PROSITE" id="PS50157">
    <property type="entry name" value="ZINC_FINGER_C2H2_2"/>
    <property type="match status" value="1"/>
</dbReference>
<evidence type="ECO:0000313" key="4">
    <source>
        <dbReference type="EMBL" id="KAJ8551221.1"/>
    </source>
</evidence>
<evidence type="ECO:0000256" key="2">
    <source>
        <dbReference type="SAM" id="MobiDB-lite"/>
    </source>
</evidence>
<feature type="compositionally biased region" description="Polar residues" evidence="2">
    <location>
        <begin position="128"/>
        <end position="141"/>
    </location>
</feature>
<evidence type="ECO:0000259" key="3">
    <source>
        <dbReference type="PROSITE" id="PS50157"/>
    </source>
</evidence>
<feature type="domain" description="C2H2-type" evidence="3">
    <location>
        <begin position="192"/>
        <end position="220"/>
    </location>
</feature>
<feature type="compositionally biased region" description="Basic and acidic residues" evidence="2">
    <location>
        <begin position="46"/>
        <end position="86"/>
    </location>
</feature>
<dbReference type="PANTHER" id="PTHR31681:SF3">
    <property type="entry name" value="OS04G0690100 PROTEIN"/>
    <property type="match status" value="1"/>
</dbReference>
<sequence>MAKSRGNNASIKHSKTSKKRKEEKPHSWAVVRSLFTCKHLQVELLKEEKNPPKGHHEEKRIADNNNNKKCEKQEKNPKGHEGERGDNNNNNNKKCKKMKCSGSICSNTKVMHRPEPSPSPPKGCKNIDGSSNRSIKVNNGTSSFSSSSSSLLSSSPTASSSIRGMPFRKLSGCYECRMVVDPIARDPSLRSTICSECGEIFMKLENLELHQAVRHAVSELGPDDTSRNIVEIIFQSSWLNKKTPVCKIDRILKIRNTPRTISRFEEYREAIKAKATNLVKKHPRCIADGNELLRFHCTTFMCSLGINGSSNLCTVPNCNVCTLIKNGFKMATTTDHGTKKGILTTATSGKAHDNARVVSHEEDDKRAMLVCRVIAGRVKKNLDGNNNNLEEYDSIAGAAGVYSNLDELYVFNPKAILPCFVVIYKGF</sequence>
<feature type="compositionally biased region" description="Low complexity" evidence="2">
    <location>
        <begin position="142"/>
        <end position="161"/>
    </location>
</feature>
<proteinExistence type="predicted"/>
<dbReference type="AlphaFoldDB" id="A0A9Q1M6Z7"/>